<protein>
    <submittedName>
        <fullName evidence="6">Histone chaperone Rttp106-like protein</fullName>
    </submittedName>
</protein>
<evidence type="ECO:0000256" key="2">
    <source>
        <dbReference type="ARBA" id="ARBA00037550"/>
    </source>
</evidence>
<feature type="region of interest" description="Disordered" evidence="4">
    <location>
        <begin position="51"/>
        <end position="96"/>
    </location>
</feature>
<feature type="domain" description="Histone chaperone RTT106/FACT complex subunit SPT16-like middle" evidence="5">
    <location>
        <begin position="275"/>
        <end position="349"/>
    </location>
</feature>
<comment type="function">
    <text evidence="2">Histones H3 and H4 chaperone involved in the nucleosome formation and heterochromatin silencing. Required for the deposition of H3K56ac-carrying H3-H4 complex onto newly-replicated DNA. Plays a role in the transcriptional regulation of the cell-cycle dependent histone genes by creating a repressive structure at the core histone gene promoter.</text>
</comment>
<feature type="region of interest" description="Disordered" evidence="4">
    <location>
        <begin position="349"/>
        <end position="476"/>
    </location>
</feature>
<dbReference type="PANTHER" id="PTHR45849">
    <property type="entry name" value="FACT COMPLEX SUBUNIT SSRP1"/>
    <property type="match status" value="1"/>
</dbReference>
<dbReference type="Proteomes" id="UP000242877">
    <property type="component" value="Unassembled WGS sequence"/>
</dbReference>
<keyword evidence="7" id="KW-1185">Reference proteome</keyword>
<dbReference type="SUPFAM" id="SSF50729">
    <property type="entry name" value="PH domain-like"/>
    <property type="match status" value="1"/>
</dbReference>
<name>A0A162IPR8_9EURO</name>
<dbReference type="InterPro" id="IPR011993">
    <property type="entry name" value="PH-like_dom_sf"/>
</dbReference>
<evidence type="ECO:0000313" key="6">
    <source>
        <dbReference type="EMBL" id="KZZ96972.1"/>
    </source>
</evidence>
<sequence>MPLDQAYIDEAFSGNQALRKRVYSAIAATPQHASIFEDIAKYICKIRTTNSSSATTGAGPRASTSTSTTATTTANSTTTASADTNGPAAKKRKINGGNGEILKDLTAETELQFYVTDVSFAIPQRKKLRLEVTRPRGAGRQGVLRARNQASQEIEFGMPLDKIRHILCLPIPEKTQRSYNFCVIHSEEEEETGGAGASSGVVLESMVFSIPDAPPRTAFLGSGTPVTDGAGLGETYQSYITNALNGELRHTRVVCPEEKEFVSPVAESHRKGEKAYHVKAFKGTKEDIESVSYTSILQRTFNLNISVVKKKGKQGTDEIQEYEFAMIELVNHPGIDDYIKRHGLQDASMAEKRRAKKASGNSEKASGDGETEAGIKAGGETNAVTGAEESELGKAQRRIEEQKGGEEEEDDEDEDEEDYEPPSDDDSGGSGSSSSEEEDEQEEGQEASRDKQDLVAEELGSEAEEVEEEEGEEKKR</sequence>
<dbReference type="EMBL" id="AZGZ01000002">
    <property type="protein sequence ID" value="KZZ96972.1"/>
    <property type="molecule type" value="Genomic_DNA"/>
</dbReference>
<dbReference type="PANTHER" id="PTHR45849:SF3">
    <property type="entry name" value="HISTONE CHAPERONE RTT106"/>
    <property type="match status" value="1"/>
</dbReference>
<accession>A0A162IPR8</accession>
<feature type="compositionally biased region" description="Basic and acidic residues" evidence="4">
    <location>
        <begin position="391"/>
        <end position="405"/>
    </location>
</feature>
<evidence type="ECO:0000256" key="3">
    <source>
        <dbReference type="ARBA" id="ARBA00038654"/>
    </source>
</evidence>
<comment type="caution">
    <text evidence="6">The sequence shown here is derived from an EMBL/GenBank/DDBJ whole genome shotgun (WGS) entry which is preliminary data.</text>
</comment>
<evidence type="ECO:0000259" key="5">
    <source>
        <dbReference type="SMART" id="SM01287"/>
    </source>
</evidence>
<evidence type="ECO:0000256" key="1">
    <source>
        <dbReference type="ARBA" id="ARBA00006159"/>
    </source>
</evidence>
<dbReference type="SMART" id="SM01287">
    <property type="entry name" value="Rtt106"/>
    <property type="match status" value="1"/>
</dbReference>
<feature type="compositionally biased region" description="Acidic residues" evidence="4">
    <location>
        <begin position="406"/>
        <end position="427"/>
    </location>
</feature>
<dbReference type="InterPro" id="IPR013719">
    <property type="entry name" value="RTT106/SPT16-like_middle_dom"/>
</dbReference>
<evidence type="ECO:0000313" key="7">
    <source>
        <dbReference type="Proteomes" id="UP000242877"/>
    </source>
</evidence>
<dbReference type="Gene3D" id="2.30.29.120">
    <property type="match status" value="1"/>
</dbReference>
<evidence type="ECO:0000256" key="4">
    <source>
        <dbReference type="SAM" id="MobiDB-lite"/>
    </source>
</evidence>
<dbReference type="VEuPathDB" id="FungiDB:AAP_00615"/>
<dbReference type="GO" id="GO:0042393">
    <property type="term" value="F:histone binding"/>
    <property type="evidence" value="ECO:0007669"/>
    <property type="project" value="TreeGrafter"/>
</dbReference>
<dbReference type="AlphaFoldDB" id="A0A162IPR8"/>
<dbReference type="Gene3D" id="2.30.29.30">
    <property type="entry name" value="Pleckstrin-homology domain (PH domain)/Phosphotyrosine-binding domain (PTB)"/>
    <property type="match status" value="1"/>
</dbReference>
<organism evidence="6 7">
    <name type="scientific">Ascosphaera apis ARSEF 7405</name>
    <dbReference type="NCBI Taxonomy" id="392613"/>
    <lineage>
        <taxon>Eukaryota</taxon>
        <taxon>Fungi</taxon>
        <taxon>Dikarya</taxon>
        <taxon>Ascomycota</taxon>
        <taxon>Pezizomycotina</taxon>
        <taxon>Eurotiomycetes</taxon>
        <taxon>Eurotiomycetidae</taxon>
        <taxon>Onygenales</taxon>
        <taxon>Ascosphaeraceae</taxon>
        <taxon>Ascosphaera</taxon>
    </lineage>
</organism>
<feature type="compositionally biased region" description="Low complexity" evidence="4">
    <location>
        <begin position="51"/>
        <end position="84"/>
    </location>
</feature>
<feature type="compositionally biased region" description="Acidic residues" evidence="4">
    <location>
        <begin position="455"/>
        <end position="476"/>
    </location>
</feature>
<dbReference type="Pfam" id="PF08512">
    <property type="entry name" value="Rttp106-like_middle"/>
    <property type="match status" value="1"/>
</dbReference>
<reference evidence="6 7" key="1">
    <citation type="journal article" date="2016" name="Genome Biol. Evol.">
        <title>Divergent and convergent evolution of fungal pathogenicity.</title>
        <authorList>
            <person name="Shang Y."/>
            <person name="Xiao G."/>
            <person name="Zheng P."/>
            <person name="Cen K."/>
            <person name="Zhan S."/>
            <person name="Wang C."/>
        </authorList>
    </citation>
    <scope>NUCLEOTIDE SEQUENCE [LARGE SCALE GENOMIC DNA]</scope>
    <source>
        <strain evidence="6 7">ARSEF 7405</strain>
    </source>
</reference>
<dbReference type="OrthoDB" id="75754at2759"/>
<gene>
    <name evidence="6" type="ORF">AAP_00615</name>
</gene>
<proteinExistence type="inferred from homology"/>
<feature type="compositionally biased region" description="Acidic residues" evidence="4">
    <location>
        <begin position="435"/>
        <end position="445"/>
    </location>
</feature>
<comment type="subunit">
    <text evidence="3">Interacts with histones H3 and H4.</text>
</comment>
<dbReference type="GO" id="GO:0031491">
    <property type="term" value="F:nucleosome binding"/>
    <property type="evidence" value="ECO:0007669"/>
    <property type="project" value="TreeGrafter"/>
</dbReference>
<dbReference type="InterPro" id="IPR050454">
    <property type="entry name" value="RTT106/SSRP1_HistChap/FACT"/>
</dbReference>
<comment type="similarity">
    <text evidence="1">Belongs to the RTT106 family.</text>
</comment>